<dbReference type="AlphaFoldDB" id="A0A143YH42"/>
<sequence>MLIFIFALLFQAAAKEKNRKTTFIQIHSRNEPEPTSFIIEDSPDMSTRQAFTQKAFSLQKNFIPEKYLKFHFF</sequence>
<evidence type="ECO:0000313" key="1">
    <source>
        <dbReference type="EMBL" id="CZQ88783.1"/>
    </source>
</evidence>
<accession>A0A143YH42</accession>
<evidence type="ECO:0000313" key="2">
    <source>
        <dbReference type="Proteomes" id="UP000242754"/>
    </source>
</evidence>
<gene>
    <name evidence="1" type="ORF">Tpal_1049</name>
</gene>
<dbReference type="Proteomes" id="UP000242754">
    <property type="component" value="Unassembled WGS sequence"/>
</dbReference>
<name>A0A143YH42_9LACT</name>
<organism evidence="1 2">
    <name type="scientific">Trichococcus palustris</name>
    <dbReference type="NCBI Taxonomy" id="140314"/>
    <lineage>
        <taxon>Bacteria</taxon>
        <taxon>Bacillati</taxon>
        <taxon>Bacillota</taxon>
        <taxon>Bacilli</taxon>
        <taxon>Lactobacillales</taxon>
        <taxon>Carnobacteriaceae</taxon>
        <taxon>Trichococcus</taxon>
    </lineage>
</organism>
<dbReference type="EMBL" id="FJNE01000003">
    <property type="protein sequence ID" value="CZQ88783.1"/>
    <property type="molecule type" value="Genomic_DNA"/>
</dbReference>
<reference evidence="1 2" key="1">
    <citation type="submission" date="2016-02" db="EMBL/GenBank/DDBJ databases">
        <authorList>
            <person name="Wen L."/>
            <person name="He K."/>
            <person name="Yang H."/>
        </authorList>
    </citation>
    <scope>NUCLEOTIDE SEQUENCE [LARGE SCALE GENOMIC DNA]</scope>
    <source>
        <strain evidence="1">Trichococcus palustris</strain>
    </source>
</reference>
<keyword evidence="2" id="KW-1185">Reference proteome</keyword>
<protein>
    <submittedName>
        <fullName evidence="1">Uncharacterized protein</fullName>
    </submittedName>
</protein>
<proteinExistence type="predicted"/>